<name>A0A4C1VB97_EUMVA</name>
<evidence type="ECO:0000313" key="1">
    <source>
        <dbReference type="EMBL" id="GBP35883.1"/>
    </source>
</evidence>
<protein>
    <submittedName>
        <fullName evidence="1">Uncharacterized protein</fullName>
    </submittedName>
</protein>
<proteinExistence type="predicted"/>
<organism evidence="1 2">
    <name type="scientific">Eumeta variegata</name>
    <name type="common">Bagworm moth</name>
    <name type="synonym">Eumeta japonica</name>
    <dbReference type="NCBI Taxonomy" id="151549"/>
    <lineage>
        <taxon>Eukaryota</taxon>
        <taxon>Metazoa</taxon>
        <taxon>Ecdysozoa</taxon>
        <taxon>Arthropoda</taxon>
        <taxon>Hexapoda</taxon>
        <taxon>Insecta</taxon>
        <taxon>Pterygota</taxon>
        <taxon>Neoptera</taxon>
        <taxon>Endopterygota</taxon>
        <taxon>Lepidoptera</taxon>
        <taxon>Glossata</taxon>
        <taxon>Ditrysia</taxon>
        <taxon>Tineoidea</taxon>
        <taxon>Psychidae</taxon>
        <taxon>Oiketicinae</taxon>
        <taxon>Eumeta</taxon>
    </lineage>
</organism>
<dbReference type="AlphaFoldDB" id="A0A4C1VB97"/>
<dbReference type="Proteomes" id="UP000299102">
    <property type="component" value="Unassembled WGS sequence"/>
</dbReference>
<dbReference type="EMBL" id="BGZK01000311">
    <property type="protein sequence ID" value="GBP35883.1"/>
    <property type="molecule type" value="Genomic_DNA"/>
</dbReference>
<gene>
    <name evidence="1" type="ORF">EVAR_23132_1</name>
</gene>
<keyword evidence="2" id="KW-1185">Reference proteome</keyword>
<comment type="caution">
    <text evidence="1">The sequence shown here is derived from an EMBL/GenBank/DDBJ whole genome shotgun (WGS) entry which is preliminary data.</text>
</comment>
<evidence type="ECO:0000313" key="2">
    <source>
        <dbReference type="Proteomes" id="UP000299102"/>
    </source>
</evidence>
<accession>A0A4C1VB97</accession>
<sequence length="102" mass="11475">MKDRESEIESKGEKEIARKMMKGGKRRRNYIGNKVKIGIDAQLSFGTERERLARERAVRFPRAAACLERPCPAPRAAPPPPPTPAVPSNYIIVHLPAKHIFC</sequence>
<reference evidence="1 2" key="1">
    <citation type="journal article" date="2019" name="Commun. Biol.">
        <title>The bagworm genome reveals a unique fibroin gene that provides high tensile strength.</title>
        <authorList>
            <person name="Kono N."/>
            <person name="Nakamura H."/>
            <person name="Ohtoshi R."/>
            <person name="Tomita M."/>
            <person name="Numata K."/>
            <person name="Arakawa K."/>
        </authorList>
    </citation>
    <scope>NUCLEOTIDE SEQUENCE [LARGE SCALE GENOMIC DNA]</scope>
</reference>